<dbReference type="PANTHER" id="PTHR37984">
    <property type="entry name" value="PROTEIN CBG26694"/>
    <property type="match status" value="1"/>
</dbReference>
<comment type="caution">
    <text evidence="2">The sequence shown here is derived from an EMBL/GenBank/DDBJ whole genome shotgun (WGS) entry which is preliminary data.</text>
</comment>
<dbReference type="GO" id="GO:0015074">
    <property type="term" value="P:DNA integration"/>
    <property type="evidence" value="ECO:0007669"/>
    <property type="project" value="InterPro"/>
</dbReference>
<evidence type="ECO:0000313" key="3">
    <source>
        <dbReference type="Proteomes" id="UP000320475"/>
    </source>
</evidence>
<dbReference type="InterPro" id="IPR012337">
    <property type="entry name" value="RNaseH-like_sf"/>
</dbReference>
<dbReference type="GO" id="GO:0005634">
    <property type="term" value="C:nucleus"/>
    <property type="evidence" value="ECO:0007669"/>
    <property type="project" value="UniProtKB-ARBA"/>
</dbReference>
<dbReference type="InterPro" id="IPR001584">
    <property type="entry name" value="Integrase_cat-core"/>
</dbReference>
<feature type="non-terminal residue" evidence="2">
    <location>
        <position position="1"/>
    </location>
</feature>
<proteinExistence type="predicted"/>
<organism evidence="2 3">
    <name type="scientific">Synchytrium endobioticum</name>
    <dbReference type="NCBI Taxonomy" id="286115"/>
    <lineage>
        <taxon>Eukaryota</taxon>
        <taxon>Fungi</taxon>
        <taxon>Fungi incertae sedis</taxon>
        <taxon>Chytridiomycota</taxon>
        <taxon>Chytridiomycota incertae sedis</taxon>
        <taxon>Chytridiomycetes</taxon>
        <taxon>Synchytriales</taxon>
        <taxon>Synchytriaceae</taxon>
        <taxon>Synchytrium</taxon>
    </lineage>
</organism>
<dbReference type="Gene3D" id="3.30.420.10">
    <property type="entry name" value="Ribonuclease H-like superfamily/Ribonuclease H"/>
    <property type="match status" value="1"/>
</dbReference>
<dbReference type="PANTHER" id="PTHR37984:SF15">
    <property type="entry name" value="INTEGRASE CATALYTIC DOMAIN-CONTAINING PROTEIN"/>
    <property type="match status" value="1"/>
</dbReference>
<evidence type="ECO:0000313" key="2">
    <source>
        <dbReference type="EMBL" id="TPX41268.1"/>
    </source>
</evidence>
<dbReference type="AlphaFoldDB" id="A0A507CQA4"/>
<reference evidence="2 3" key="1">
    <citation type="journal article" date="2019" name="Sci. Rep.">
        <title>Comparative genomics of chytrid fungi reveal insights into the obligate biotrophic and pathogenic lifestyle of Synchytrium endobioticum.</title>
        <authorList>
            <person name="van de Vossenberg B.T.L.H."/>
            <person name="Warris S."/>
            <person name="Nguyen H.D.T."/>
            <person name="van Gent-Pelzer M.P.E."/>
            <person name="Joly D.L."/>
            <person name="van de Geest H.C."/>
            <person name="Bonants P.J.M."/>
            <person name="Smith D.S."/>
            <person name="Levesque C.A."/>
            <person name="van der Lee T.A.J."/>
        </authorList>
    </citation>
    <scope>NUCLEOTIDE SEQUENCE [LARGE SCALE GENOMIC DNA]</scope>
    <source>
        <strain evidence="2 3">LEV6574</strain>
    </source>
</reference>
<dbReference type="Proteomes" id="UP000320475">
    <property type="component" value="Unassembled WGS sequence"/>
</dbReference>
<dbReference type="OrthoDB" id="2447315at2759"/>
<name>A0A507CQA4_9FUNG</name>
<evidence type="ECO:0000259" key="1">
    <source>
        <dbReference type="PROSITE" id="PS50994"/>
    </source>
</evidence>
<dbReference type="GO" id="GO:0003676">
    <property type="term" value="F:nucleic acid binding"/>
    <property type="evidence" value="ECO:0007669"/>
    <property type="project" value="InterPro"/>
</dbReference>
<sequence length="159" mass="17725">CYQGPKIENGYTTSTVESISSSETAKLIFDHIICKHGVPQTIVLDRGPQFKSHFWKHLLELLGSKSLLSSAYHPEADGQSERMNQELEADLRCFPSYNQDNWSALLPQAEFAHNNSYHTTIGMSPIMANTGHDAEIEFLSTTNETPASLSLKQPVSKNE</sequence>
<dbReference type="InterPro" id="IPR036397">
    <property type="entry name" value="RNaseH_sf"/>
</dbReference>
<gene>
    <name evidence="2" type="ORF">SeLEV6574_g06178</name>
</gene>
<feature type="domain" description="Integrase catalytic" evidence="1">
    <location>
        <begin position="20"/>
        <end position="133"/>
    </location>
</feature>
<dbReference type="PROSITE" id="PS50994">
    <property type="entry name" value="INTEGRASE"/>
    <property type="match status" value="1"/>
</dbReference>
<protein>
    <recommendedName>
        <fullName evidence="1">Integrase catalytic domain-containing protein</fullName>
    </recommendedName>
</protein>
<dbReference type="InterPro" id="IPR050951">
    <property type="entry name" value="Retrovirus_Pol_polyprotein"/>
</dbReference>
<dbReference type="EMBL" id="QEAM01000332">
    <property type="protein sequence ID" value="TPX41268.1"/>
    <property type="molecule type" value="Genomic_DNA"/>
</dbReference>
<dbReference type="SUPFAM" id="SSF53098">
    <property type="entry name" value="Ribonuclease H-like"/>
    <property type="match status" value="1"/>
</dbReference>
<accession>A0A507CQA4</accession>